<reference evidence="2 3" key="1">
    <citation type="submission" date="2024-05" db="EMBL/GenBank/DDBJ databases">
        <authorList>
            <person name="Liu Q."/>
            <person name="Xin Y.-H."/>
        </authorList>
    </citation>
    <scope>NUCLEOTIDE SEQUENCE [LARGE SCALE GENOMIC DNA]</scope>
    <source>
        <strain evidence="2 3">CGMCC 1.10181</strain>
    </source>
</reference>
<evidence type="ECO:0000313" key="2">
    <source>
        <dbReference type="EMBL" id="MEN2790143.1"/>
    </source>
</evidence>
<feature type="transmembrane region" description="Helical" evidence="1">
    <location>
        <begin position="345"/>
        <end position="363"/>
    </location>
</feature>
<feature type="transmembrane region" description="Helical" evidence="1">
    <location>
        <begin position="291"/>
        <end position="309"/>
    </location>
</feature>
<feature type="transmembrane region" description="Helical" evidence="1">
    <location>
        <begin position="135"/>
        <end position="155"/>
    </location>
</feature>
<sequence length="579" mass="60631">MRTGTERRLVYGDAAFAILLAGSLAAAWSLRDWHQLSALRLPDTDDAMRLQQIRDWIAGQSFTDLSQHRLGDAPGMPMHWSRLPDLVPAAIIALLRLLVGTHQAELFAVIAWPTMLFAAALFLVARIARSIGGPGIARTALIVAAIAYPATTIFVPGRIDHHGFQMVLLLIVARTLTSPPTLGDGVIAGLAAAASLVIGMETAPLLAAAGLAMAVEWLFVRHAADDRMMGFGIALGAGLLGASIIFKTDQWNFAACDGFTATAWRGAVIAAFAPMLMALAARDFAKPAARLVLAVLVVGVIGAGVIAVAPQCLAPYGMVDPILARLWLGKVGEAQPLFAAAPGEAIGYAGVMVAGIAATAWRLHVTRDRRWLALLLLQGAALALTCVQLRGAYAGAILAAPGLAAAIAEARRRGTGWLAGAWIISAGMLYPLAADAFTQRGTGHTANPVEGNCTSPEALATLTRLPQGRLLAPLDLGAYAIGTTRLSVVGAPYHRNNAGNLAVYRFFLGHPDRAAAIARNWDVSYIALCGDSFSELGAAPAGSLLALLKAGHPPRWLKPTSTQRPGLFLVDLASGKARS</sequence>
<name>A0ABU9Y2X7_9SPHN</name>
<protein>
    <submittedName>
        <fullName evidence="2">Uncharacterized protein</fullName>
    </submittedName>
</protein>
<comment type="caution">
    <text evidence="2">The sequence shown here is derived from an EMBL/GenBank/DDBJ whole genome shotgun (WGS) entry which is preliminary data.</text>
</comment>
<keyword evidence="3" id="KW-1185">Reference proteome</keyword>
<feature type="transmembrane region" description="Helical" evidence="1">
    <location>
        <begin position="375"/>
        <end position="408"/>
    </location>
</feature>
<feature type="transmembrane region" description="Helical" evidence="1">
    <location>
        <begin position="258"/>
        <end position="279"/>
    </location>
</feature>
<keyword evidence="1" id="KW-0472">Membrane</keyword>
<dbReference type="EMBL" id="JBDIME010000007">
    <property type="protein sequence ID" value="MEN2790143.1"/>
    <property type="molecule type" value="Genomic_DNA"/>
</dbReference>
<evidence type="ECO:0000313" key="3">
    <source>
        <dbReference type="Proteomes" id="UP001419910"/>
    </source>
</evidence>
<accession>A0ABU9Y2X7</accession>
<feature type="transmembrane region" description="Helical" evidence="1">
    <location>
        <begin position="9"/>
        <end position="30"/>
    </location>
</feature>
<keyword evidence="1" id="KW-1133">Transmembrane helix</keyword>
<evidence type="ECO:0000256" key="1">
    <source>
        <dbReference type="SAM" id="Phobius"/>
    </source>
</evidence>
<organism evidence="2 3">
    <name type="scientific">Sphingomonas oligophenolica</name>
    <dbReference type="NCBI Taxonomy" id="301154"/>
    <lineage>
        <taxon>Bacteria</taxon>
        <taxon>Pseudomonadati</taxon>
        <taxon>Pseudomonadota</taxon>
        <taxon>Alphaproteobacteria</taxon>
        <taxon>Sphingomonadales</taxon>
        <taxon>Sphingomonadaceae</taxon>
        <taxon>Sphingomonas</taxon>
    </lineage>
</organism>
<dbReference type="RefSeq" id="WP_343888644.1">
    <property type="nucleotide sequence ID" value="NZ_BAAAEH010000010.1"/>
</dbReference>
<dbReference type="Proteomes" id="UP001419910">
    <property type="component" value="Unassembled WGS sequence"/>
</dbReference>
<feature type="transmembrane region" description="Helical" evidence="1">
    <location>
        <begin position="227"/>
        <end position="246"/>
    </location>
</feature>
<proteinExistence type="predicted"/>
<feature type="transmembrane region" description="Helical" evidence="1">
    <location>
        <begin position="106"/>
        <end position="129"/>
    </location>
</feature>
<feature type="transmembrane region" description="Helical" evidence="1">
    <location>
        <begin position="167"/>
        <end position="197"/>
    </location>
</feature>
<gene>
    <name evidence="2" type="ORF">ABC974_10940</name>
</gene>
<feature type="transmembrane region" description="Helical" evidence="1">
    <location>
        <begin position="414"/>
        <end position="433"/>
    </location>
</feature>
<keyword evidence="1" id="KW-0812">Transmembrane</keyword>